<keyword evidence="1" id="KW-0732">Signal</keyword>
<feature type="chain" id="PRO_5021910246" evidence="1">
    <location>
        <begin position="28"/>
        <end position="148"/>
    </location>
</feature>
<organism evidence="2 3">
    <name type="scientific">Chitinophaga japonensis</name>
    <name type="common">Flexibacter japonensis</name>
    <dbReference type="NCBI Taxonomy" id="104662"/>
    <lineage>
        <taxon>Bacteria</taxon>
        <taxon>Pseudomonadati</taxon>
        <taxon>Bacteroidota</taxon>
        <taxon>Chitinophagia</taxon>
        <taxon>Chitinophagales</taxon>
        <taxon>Chitinophagaceae</taxon>
        <taxon>Chitinophaga</taxon>
    </lineage>
</organism>
<dbReference type="OrthoDB" id="825403at2"/>
<name>A0A562TBQ7_CHIJA</name>
<reference evidence="2 3" key="1">
    <citation type="journal article" date="2013" name="Stand. Genomic Sci.">
        <title>Genomic Encyclopedia of Type Strains, Phase I: The one thousand microbial genomes (KMG-I) project.</title>
        <authorList>
            <person name="Kyrpides N.C."/>
            <person name="Woyke T."/>
            <person name="Eisen J.A."/>
            <person name="Garrity G."/>
            <person name="Lilburn T.G."/>
            <person name="Beck B.J."/>
            <person name="Whitman W.B."/>
            <person name="Hugenholtz P."/>
            <person name="Klenk H.P."/>
        </authorList>
    </citation>
    <scope>NUCLEOTIDE SEQUENCE [LARGE SCALE GENOMIC DNA]</scope>
    <source>
        <strain evidence="2 3">DSM 13484</strain>
    </source>
</reference>
<dbReference type="AlphaFoldDB" id="A0A562TBQ7"/>
<evidence type="ECO:0000313" key="2">
    <source>
        <dbReference type="EMBL" id="TWI91001.1"/>
    </source>
</evidence>
<sequence length="148" mass="16418">MQQAFLKRTLPKLMAFVTVCAALFAFAPRGVDSYEVYLNDKLLLKEYALKEVSLKSLHLDNAKASDRLVIYYTHCHSKTAGTGRSISIKDGQGRILKEWKFADVKDGKKGMIIPVKELLALEKQHAGGQLTMHYAAAELPQGQLLAAL</sequence>
<dbReference type="Proteomes" id="UP000316778">
    <property type="component" value="Unassembled WGS sequence"/>
</dbReference>
<dbReference type="RefSeq" id="WP_145710176.1">
    <property type="nucleotide sequence ID" value="NZ_BAAAFY010000001.1"/>
</dbReference>
<gene>
    <name evidence="2" type="ORF">LX66_0362</name>
</gene>
<keyword evidence="3" id="KW-1185">Reference proteome</keyword>
<evidence type="ECO:0000256" key="1">
    <source>
        <dbReference type="SAM" id="SignalP"/>
    </source>
</evidence>
<comment type="caution">
    <text evidence="2">The sequence shown here is derived from an EMBL/GenBank/DDBJ whole genome shotgun (WGS) entry which is preliminary data.</text>
</comment>
<feature type="signal peptide" evidence="1">
    <location>
        <begin position="1"/>
        <end position="27"/>
    </location>
</feature>
<dbReference type="EMBL" id="VLLG01000002">
    <property type="protein sequence ID" value="TWI91001.1"/>
    <property type="molecule type" value="Genomic_DNA"/>
</dbReference>
<evidence type="ECO:0000313" key="3">
    <source>
        <dbReference type="Proteomes" id="UP000316778"/>
    </source>
</evidence>
<accession>A0A562TBQ7</accession>
<protein>
    <submittedName>
        <fullName evidence="2">Uncharacterized protein</fullName>
    </submittedName>
</protein>
<proteinExistence type="predicted"/>